<accession>A0AA35Z1E3</accession>
<dbReference type="GO" id="GO:0030014">
    <property type="term" value="C:CCR4-NOT complex"/>
    <property type="evidence" value="ECO:0007669"/>
    <property type="project" value="InterPro"/>
</dbReference>
<feature type="compositionally biased region" description="Low complexity" evidence="2">
    <location>
        <begin position="188"/>
        <end position="205"/>
    </location>
</feature>
<feature type="compositionally biased region" description="Basic and acidic residues" evidence="2">
    <location>
        <begin position="253"/>
        <end position="263"/>
    </location>
</feature>
<dbReference type="InterPro" id="IPR039780">
    <property type="entry name" value="Mot2"/>
</dbReference>
<feature type="compositionally biased region" description="Basic and acidic residues" evidence="2">
    <location>
        <begin position="113"/>
        <end position="124"/>
    </location>
</feature>
<organism evidence="4 5">
    <name type="scientific">Lactuca saligna</name>
    <name type="common">Willowleaf lettuce</name>
    <dbReference type="NCBI Taxonomy" id="75948"/>
    <lineage>
        <taxon>Eukaryota</taxon>
        <taxon>Viridiplantae</taxon>
        <taxon>Streptophyta</taxon>
        <taxon>Embryophyta</taxon>
        <taxon>Tracheophyta</taxon>
        <taxon>Spermatophyta</taxon>
        <taxon>Magnoliopsida</taxon>
        <taxon>eudicotyledons</taxon>
        <taxon>Gunneridae</taxon>
        <taxon>Pentapetalae</taxon>
        <taxon>asterids</taxon>
        <taxon>campanulids</taxon>
        <taxon>Asterales</taxon>
        <taxon>Asteraceae</taxon>
        <taxon>Cichorioideae</taxon>
        <taxon>Cichorieae</taxon>
        <taxon>Lactucinae</taxon>
        <taxon>Lactuca</taxon>
    </lineage>
</organism>
<dbReference type="EMBL" id="OX465081">
    <property type="protein sequence ID" value="CAI9283893.1"/>
    <property type="molecule type" value="Genomic_DNA"/>
</dbReference>
<evidence type="ECO:0000313" key="4">
    <source>
        <dbReference type="EMBL" id="CAI9283893.1"/>
    </source>
</evidence>
<reference evidence="4" key="1">
    <citation type="submission" date="2023-04" db="EMBL/GenBank/DDBJ databases">
        <authorList>
            <person name="Vijverberg K."/>
            <person name="Xiong W."/>
            <person name="Schranz E."/>
        </authorList>
    </citation>
    <scope>NUCLEOTIDE SEQUENCE</scope>
</reference>
<keyword evidence="1" id="KW-0862">Zinc</keyword>
<protein>
    <recommendedName>
        <fullName evidence="3">RING-type domain-containing protein</fullName>
    </recommendedName>
</protein>
<evidence type="ECO:0000256" key="1">
    <source>
        <dbReference type="PROSITE-ProRule" id="PRU00175"/>
    </source>
</evidence>
<keyword evidence="5" id="KW-1185">Reference proteome</keyword>
<dbReference type="PANTHER" id="PTHR12603">
    <property type="entry name" value="CCR4-NOT TRANSCRIPTION COMPLEX RELATED"/>
    <property type="match status" value="1"/>
</dbReference>
<feature type="compositionally biased region" description="Polar residues" evidence="2">
    <location>
        <begin position="235"/>
        <end position="247"/>
    </location>
</feature>
<keyword evidence="1" id="KW-0863">Zinc-finger</keyword>
<feature type="compositionally biased region" description="Low complexity" evidence="2">
    <location>
        <begin position="165"/>
        <end position="180"/>
    </location>
</feature>
<dbReference type="GO" id="GO:0016567">
    <property type="term" value="P:protein ubiquitination"/>
    <property type="evidence" value="ECO:0007669"/>
    <property type="project" value="TreeGrafter"/>
</dbReference>
<evidence type="ECO:0000259" key="3">
    <source>
        <dbReference type="PROSITE" id="PS50089"/>
    </source>
</evidence>
<dbReference type="AlphaFoldDB" id="A0AA35Z1E3"/>
<dbReference type="GO" id="GO:0004842">
    <property type="term" value="F:ubiquitin-protein transferase activity"/>
    <property type="evidence" value="ECO:0007669"/>
    <property type="project" value="InterPro"/>
</dbReference>
<dbReference type="Proteomes" id="UP001177003">
    <property type="component" value="Chromosome 5"/>
</dbReference>
<dbReference type="FunFam" id="3.30.40.10:FF:000383">
    <property type="entry name" value="RING/U-box superfamily protein"/>
    <property type="match status" value="1"/>
</dbReference>
<dbReference type="PROSITE" id="PS50089">
    <property type="entry name" value="ZF_RING_2"/>
    <property type="match status" value="1"/>
</dbReference>
<dbReference type="PANTHER" id="PTHR12603:SF0">
    <property type="entry name" value="CCR4-NOT TRANSCRIPTION COMPLEX SUBUNIT 4"/>
    <property type="match status" value="1"/>
</dbReference>
<feature type="compositionally biased region" description="Acidic residues" evidence="2">
    <location>
        <begin position="206"/>
        <end position="217"/>
    </location>
</feature>
<evidence type="ECO:0000256" key="2">
    <source>
        <dbReference type="SAM" id="MobiDB-lite"/>
    </source>
</evidence>
<dbReference type="Pfam" id="PF14570">
    <property type="entry name" value="zf-RING_4"/>
    <property type="match status" value="1"/>
</dbReference>
<keyword evidence="1" id="KW-0479">Metal-binding</keyword>
<dbReference type="InterPro" id="IPR039515">
    <property type="entry name" value="NOT4_mRING-HC-C4C4"/>
</dbReference>
<sequence>MHIDVAYWVLRYLKTMLGQGRTKQSKFRYLSTPKFNLFAFSQSLISIVFSESGFFENSSAMVYDSIANASIPTAVSNPKEISKKKRVNRTAKLKQCKLDARREQWLSQVKNKGFKEENKGDVRAKMPASDMHASNEGDRSLVKLVINPGGEENDGLMNHYSDWESPSNSPTSHTSSLGSNRSVANFTGSSSRSSSSSSGGCYSESMTEEDDGDDGCLDDWEAIADALAADDIKNNHNPNPDSTTASSELEPVETIKEDQEDSHAQVNHRAWRPDDAYRPQGLPNLLKQNSFPMNSDRHYKNVGFAFAPSTCPICCEDLDLTDTSFLPCPCGYRLCLFCHKRILEDNGRCPGCRKLYEQHAEQGIAASKLGRSHSMIPRR</sequence>
<dbReference type="InterPro" id="IPR013083">
    <property type="entry name" value="Znf_RING/FYVE/PHD"/>
</dbReference>
<dbReference type="Gene3D" id="3.30.40.10">
    <property type="entry name" value="Zinc/RING finger domain, C3HC4 (zinc finger)"/>
    <property type="match status" value="1"/>
</dbReference>
<dbReference type="InterPro" id="IPR001841">
    <property type="entry name" value="Znf_RING"/>
</dbReference>
<name>A0AA35Z1E3_LACSI</name>
<dbReference type="CDD" id="cd16618">
    <property type="entry name" value="mRING-HC-C4C4_CNOT4"/>
    <property type="match status" value="1"/>
</dbReference>
<feature type="region of interest" description="Disordered" evidence="2">
    <location>
        <begin position="110"/>
        <end position="217"/>
    </location>
</feature>
<dbReference type="GO" id="GO:0008270">
    <property type="term" value="F:zinc ion binding"/>
    <property type="evidence" value="ECO:0007669"/>
    <property type="project" value="UniProtKB-KW"/>
</dbReference>
<evidence type="ECO:0000313" key="5">
    <source>
        <dbReference type="Proteomes" id="UP001177003"/>
    </source>
</evidence>
<proteinExistence type="predicted"/>
<feature type="domain" description="RING-type" evidence="3">
    <location>
        <begin position="311"/>
        <end position="353"/>
    </location>
</feature>
<dbReference type="SUPFAM" id="SSF57850">
    <property type="entry name" value="RING/U-box"/>
    <property type="match status" value="1"/>
</dbReference>
<gene>
    <name evidence="4" type="ORF">LSALG_LOCUS23461</name>
</gene>
<feature type="region of interest" description="Disordered" evidence="2">
    <location>
        <begin position="229"/>
        <end position="282"/>
    </location>
</feature>